<protein>
    <submittedName>
        <fullName evidence="2">Uncharacterized protein</fullName>
    </submittedName>
</protein>
<keyword evidence="3" id="KW-1185">Reference proteome</keyword>
<organism evidence="2 3">
    <name type="scientific">Thiomicrorhabdus marina</name>
    <dbReference type="NCBI Taxonomy" id="2818442"/>
    <lineage>
        <taxon>Bacteria</taxon>
        <taxon>Pseudomonadati</taxon>
        <taxon>Pseudomonadota</taxon>
        <taxon>Gammaproteobacteria</taxon>
        <taxon>Thiotrichales</taxon>
        <taxon>Piscirickettsiaceae</taxon>
        <taxon>Thiomicrorhabdus</taxon>
    </lineage>
</organism>
<reference evidence="2 3" key="1">
    <citation type="submission" date="2021-03" db="EMBL/GenBank/DDBJ databases">
        <title>Thiomicrorhabdus sp.nov.,novel sulfur-oxidizing bacteria isolated from coastal sediment.</title>
        <authorList>
            <person name="Liu X."/>
        </authorList>
    </citation>
    <scope>NUCLEOTIDE SEQUENCE [LARGE SCALE GENOMIC DNA]</scope>
    <source>
        <strain evidence="2 3">6S2-11</strain>
    </source>
</reference>
<accession>A0ABS3Q7J0</accession>
<comment type="caution">
    <text evidence="2">The sequence shown here is derived from an EMBL/GenBank/DDBJ whole genome shotgun (WGS) entry which is preliminary data.</text>
</comment>
<evidence type="ECO:0000313" key="2">
    <source>
        <dbReference type="EMBL" id="MBO1928043.1"/>
    </source>
</evidence>
<sequence length="120" mass="13580">MSDMDESCNDDKAPLEWIQLELIPLPHISDEPRLLLWWNPGKRELRGDGKDKVLLIVEQALRAGKVENAGTVYEVTDPLTKPSELAVVLAKSYWVVPQPVRYPGESTEQSEQDLASKRLQ</sequence>
<feature type="region of interest" description="Disordered" evidence="1">
    <location>
        <begin position="101"/>
        <end position="120"/>
    </location>
</feature>
<evidence type="ECO:0000313" key="3">
    <source>
        <dbReference type="Proteomes" id="UP000664835"/>
    </source>
</evidence>
<dbReference type="RefSeq" id="WP_208150657.1">
    <property type="nucleotide sequence ID" value="NZ_JAGETV010000024.1"/>
</dbReference>
<gene>
    <name evidence="2" type="ORF">J3998_10695</name>
</gene>
<evidence type="ECO:0000256" key="1">
    <source>
        <dbReference type="SAM" id="MobiDB-lite"/>
    </source>
</evidence>
<dbReference type="EMBL" id="JAGETV010000024">
    <property type="protein sequence ID" value="MBO1928043.1"/>
    <property type="molecule type" value="Genomic_DNA"/>
</dbReference>
<name>A0ABS3Q7J0_9GAMM</name>
<proteinExistence type="predicted"/>
<dbReference type="Proteomes" id="UP000664835">
    <property type="component" value="Unassembled WGS sequence"/>
</dbReference>